<evidence type="ECO:0000256" key="1">
    <source>
        <dbReference type="SAM" id="MobiDB-lite"/>
    </source>
</evidence>
<evidence type="ECO:0000313" key="2">
    <source>
        <dbReference type="EMBL" id="KAF1756608.1"/>
    </source>
</evidence>
<dbReference type="RefSeq" id="XP_053584387.1">
    <property type="nucleotide sequence ID" value="XM_053729615.1"/>
</dbReference>
<dbReference type="AlphaFoldDB" id="A0A6A5GML6"/>
<dbReference type="CTD" id="78775705"/>
<evidence type="ECO:0000313" key="3">
    <source>
        <dbReference type="Proteomes" id="UP000483820"/>
    </source>
</evidence>
<comment type="caution">
    <text evidence="2">The sequence shown here is derived from an EMBL/GenBank/DDBJ whole genome shotgun (WGS) entry which is preliminary data.</text>
</comment>
<gene>
    <name evidence="2" type="ORF">GCK72_013061</name>
</gene>
<protein>
    <submittedName>
        <fullName evidence="2">Uncharacterized protein</fullName>
    </submittedName>
</protein>
<organism evidence="2 3">
    <name type="scientific">Caenorhabditis remanei</name>
    <name type="common">Caenorhabditis vulgaris</name>
    <dbReference type="NCBI Taxonomy" id="31234"/>
    <lineage>
        <taxon>Eukaryota</taxon>
        <taxon>Metazoa</taxon>
        <taxon>Ecdysozoa</taxon>
        <taxon>Nematoda</taxon>
        <taxon>Chromadorea</taxon>
        <taxon>Rhabditida</taxon>
        <taxon>Rhabditina</taxon>
        <taxon>Rhabditomorpha</taxon>
        <taxon>Rhabditoidea</taxon>
        <taxon>Rhabditidae</taxon>
        <taxon>Peloderinae</taxon>
        <taxon>Caenorhabditis</taxon>
    </lineage>
</organism>
<proteinExistence type="predicted"/>
<feature type="region of interest" description="Disordered" evidence="1">
    <location>
        <begin position="46"/>
        <end position="105"/>
    </location>
</feature>
<dbReference type="KEGG" id="crq:GCK72_013061"/>
<name>A0A6A5GML6_CAERE</name>
<dbReference type="EMBL" id="WUAV01000004">
    <property type="protein sequence ID" value="KAF1756608.1"/>
    <property type="molecule type" value="Genomic_DNA"/>
</dbReference>
<accession>A0A6A5GML6</accession>
<sequence>MGVSVGQEVLDSSLRVANDVVAGNSFNQSLSNNARNSYKTLVSRAINKLDQTGGRRKRASKRKAAKNRKTVPKRGVCGSKKSVRKTQGKKRSLPKSTSKKRDIFG</sequence>
<dbReference type="Proteomes" id="UP000483820">
    <property type="component" value="Chromosome IV"/>
</dbReference>
<dbReference type="GeneID" id="78775705"/>
<feature type="compositionally biased region" description="Basic residues" evidence="1">
    <location>
        <begin position="54"/>
        <end position="72"/>
    </location>
</feature>
<reference evidence="2 3" key="1">
    <citation type="submission" date="2019-12" db="EMBL/GenBank/DDBJ databases">
        <title>Chromosome-level assembly of the Caenorhabditis remanei genome.</title>
        <authorList>
            <person name="Teterina A.A."/>
            <person name="Willis J.H."/>
            <person name="Phillips P.C."/>
        </authorList>
    </citation>
    <scope>NUCLEOTIDE SEQUENCE [LARGE SCALE GENOMIC DNA]</scope>
    <source>
        <strain evidence="2 3">PX506</strain>
        <tissue evidence="2">Whole organism</tissue>
    </source>
</reference>
<feature type="compositionally biased region" description="Basic residues" evidence="1">
    <location>
        <begin position="81"/>
        <end position="93"/>
    </location>
</feature>